<evidence type="ECO:0000313" key="5">
    <source>
        <dbReference type="Proteomes" id="UP000593765"/>
    </source>
</evidence>
<dbReference type="PANTHER" id="PTHR30487">
    <property type="entry name" value="TYPE 4 PREPILIN-LIKE PROTEINS LEADER PEPTIDE-PROCESSING ENZYME"/>
    <property type="match status" value="1"/>
</dbReference>
<evidence type="ECO:0000256" key="2">
    <source>
        <dbReference type="SAM" id="Phobius"/>
    </source>
</evidence>
<keyword evidence="2" id="KW-0472">Membrane</keyword>
<feature type="transmembrane region" description="Helical" evidence="2">
    <location>
        <begin position="242"/>
        <end position="265"/>
    </location>
</feature>
<dbReference type="RefSeq" id="WP_206291377.1">
    <property type="nucleotide sequence ID" value="NZ_CP063458.1"/>
</dbReference>
<dbReference type="GO" id="GO:0004190">
    <property type="term" value="F:aspartic-type endopeptidase activity"/>
    <property type="evidence" value="ECO:0007669"/>
    <property type="project" value="InterPro"/>
</dbReference>
<dbReference type="KEGG" id="hbs:IPV69_19395"/>
<keyword evidence="2" id="KW-1133">Transmembrane helix</keyword>
<dbReference type="GO" id="GO:0006465">
    <property type="term" value="P:signal peptide processing"/>
    <property type="evidence" value="ECO:0007669"/>
    <property type="project" value="TreeGrafter"/>
</dbReference>
<feature type="transmembrane region" description="Helical" evidence="2">
    <location>
        <begin position="180"/>
        <end position="201"/>
    </location>
</feature>
<proteinExistence type="inferred from homology"/>
<protein>
    <submittedName>
        <fullName evidence="4">Prepilin peptidase</fullName>
    </submittedName>
</protein>
<keyword evidence="5" id="KW-1185">Reference proteome</keyword>
<evidence type="ECO:0000256" key="1">
    <source>
        <dbReference type="ARBA" id="ARBA00005801"/>
    </source>
</evidence>
<feature type="transmembrane region" description="Helical" evidence="2">
    <location>
        <begin position="141"/>
        <end position="160"/>
    </location>
</feature>
<dbReference type="EMBL" id="CP063458">
    <property type="protein sequence ID" value="QOV88398.1"/>
    <property type="molecule type" value="Genomic_DNA"/>
</dbReference>
<accession>A0A7M2WSB3</accession>
<gene>
    <name evidence="4" type="ORF">IPV69_19395</name>
</gene>
<dbReference type="AlphaFoldDB" id="A0A7M2WSB3"/>
<evidence type="ECO:0000259" key="3">
    <source>
        <dbReference type="Pfam" id="PF01478"/>
    </source>
</evidence>
<dbReference type="GO" id="GO:0005886">
    <property type="term" value="C:plasma membrane"/>
    <property type="evidence" value="ECO:0007669"/>
    <property type="project" value="TreeGrafter"/>
</dbReference>
<sequence>MSQIASFDFVAELRLIMDADTAVISADIKATARTPWAEAWGGMVGVAAVAATAAMLVRGPAATSAGGIPAAGSGLFLPVLCLGVTVIAAGFDAATNRIPNPLTYTAVLVGVLVNCLALLLNQIAPRVASQWLGAAGPTQSALGLLLFGGIGLIGVVFAGMGGGDMKLLAAIGAMLGMSRASDVLICGAAVAVVYALVNLLIAGRLNATCRLAASHLLNWVYLRRWTLSDDQEKPASRRTIPLALPLLAGTMLAQTPLVANAIGWMSGVG</sequence>
<evidence type="ECO:0000313" key="4">
    <source>
        <dbReference type="EMBL" id="QOV88398.1"/>
    </source>
</evidence>
<feature type="domain" description="Prepilin type IV endopeptidase peptidase" evidence="3">
    <location>
        <begin position="81"/>
        <end position="196"/>
    </location>
</feature>
<dbReference type="Gene3D" id="1.20.120.1220">
    <property type="match status" value="1"/>
</dbReference>
<comment type="similarity">
    <text evidence="1">Belongs to the peptidase A24 family.</text>
</comment>
<keyword evidence="2" id="KW-0812">Transmembrane</keyword>
<name>A0A7M2WSB3_9BACT</name>
<feature type="transmembrane region" description="Helical" evidence="2">
    <location>
        <begin position="39"/>
        <end position="57"/>
    </location>
</feature>
<dbReference type="Proteomes" id="UP000593765">
    <property type="component" value="Chromosome"/>
</dbReference>
<reference evidence="4 5" key="1">
    <citation type="submission" date="2020-10" db="EMBL/GenBank/DDBJ databases">
        <title>Wide distribution of Phycisphaera-like planctomycetes from WD2101 soil group in peatlands and genome analysis of the first cultivated representative.</title>
        <authorList>
            <person name="Dedysh S.N."/>
            <person name="Beletsky A.V."/>
            <person name="Ivanova A."/>
            <person name="Kulichevskaya I.S."/>
            <person name="Suzina N.E."/>
            <person name="Philippov D.A."/>
            <person name="Rakitin A.L."/>
            <person name="Mardanov A.V."/>
            <person name="Ravin N.V."/>
        </authorList>
    </citation>
    <scope>NUCLEOTIDE SEQUENCE [LARGE SCALE GENOMIC DNA]</scope>
    <source>
        <strain evidence="4 5">M1803</strain>
    </source>
</reference>
<dbReference type="InterPro" id="IPR050882">
    <property type="entry name" value="Prepilin_peptidase/N-MTase"/>
</dbReference>
<dbReference type="InterPro" id="IPR000045">
    <property type="entry name" value="Prepilin_IV_endopep_pep"/>
</dbReference>
<feature type="transmembrane region" description="Helical" evidence="2">
    <location>
        <begin position="102"/>
        <end position="120"/>
    </location>
</feature>
<feature type="transmembrane region" description="Helical" evidence="2">
    <location>
        <begin position="69"/>
        <end position="90"/>
    </location>
</feature>
<organism evidence="4 5">
    <name type="scientific">Humisphaera borealis</name>
    <dbReference type="NCBI Taxonomy" id="2807512"/>
    <lineage>
        <taxon>Bacteria</taxon>
        <taxon>Pseudomonadati</taxon>
        <taxon>Planctomycetota</taxon>
        <taxon>Phycisphaerae</taxon>
        <taxon>Tepidisphaerales</taxon>
        <taxon>Tepidisphaeraceae</taxon>
        <taxon>Humisphaera</taxon>
    </lineage>
</organism>
<dbReference type="PANTHER" id="PTHR30487:SF0">
    <property type="entry name" value="PREPILIN LEADER PEPTIDASE_N-METHYLTRANSFERASE-RELATED"/>
    <property type="match status" value="1"/>
</dbReference>
<dbReference type="Pfam" id="PF01478">
    <property type="entry name" value="Peptidase_A24"/>
    <property type="match status" value="1"/>
</dbReference>